<dbReference type="OMA" id="DPGMRYL"/>
<dbReference type="PROSITE" id="PS50132">
    <property type="entry name" value="RGS"/>
    <property type="match status" value="1"/>
</dbReference>
<dbReference type="PANTHER" id="PTHR10845">
    <property type="entry name" value="REGULATOR OF G PROTEIN SIGNALING"/>
    <property type="match status" value="1"/>
</dbReference>
<reference evidence="5" key="2">
    <citation type="journal article" date="2013" name="G3 (Bethesda)">
        <title>Genomes of Ashbya fungi isolated from insects reveal four mating-type loci, numerous translocations, lack of transposons, and distinct gene duplications.</title>
        <authorList>
            <person name="Dietrich F.S."/>
            <person name="Voegeli S."/>
            <person name="Kuo S."/>
            <person name="Philippsen P."/>
        </authorList>
    </citation>
    <scope>GENOME REANNOTATION</scope>
    <source>
        <strain evidence="5">ATCC 10895 / CBS 109.51 / FGSC 9923 / NRRL Y-1056</strain>
    </source>
</reference>
<reference evidence="4 5" key="1">
    <citation type="journal article" date="2004" name="Science">
        <title>The Ashbya gossypii genome as a tool for mapping the ancient Saccharomyces cerevisiae genome.</title>
        <authorList>
            <person name="Dietrich F.S."/>
            <person name="Voegeli S."/>
            <person name="Brachat S."/>
            <person name="Lerch A."/>
            <person name="Gates K."/>
            <person name="Steiner S."/>
            <person name="Mohr C."/>
            <person name="Pohlmann R."/>
            <person name="Luedi P."/>
            <person name="Choi S."/>
            <person name="Wing R.A."/>
            <person name="Flavier A."/>
            <person name="Gaffney T.D."/>
            <person name="Philippsen P."/>
        </authorList>
    </citation>
    <scope>NUCLEOTIDE SEQUENCE [LARGE SCALE GENOMIC DNA]</scope>
    <source>
        <strain evidence="5">ATCC 10895 / CBS 109.51 / FGSC 9923 / NRRL Y-1056</strain>
    </source>
</reference>
<feature type="domain" description="DEP" evidence="3">
    <location>
        <begin position="283"/>
        <end position="366"/>
    </location>
</feature>
<dbReference type="GO" id="GO:0005096">
    <property type="term" value="F:GTPase activator activity"/>
    <property type="evidence" value="ECO:0007669"/>
    <property type="project" value="EnsemblFungi"/>
</dbReference>
<dbReference type="InterPro" id="IPR000591">
    <property type="entry name" value="DEP_dom"/>
</dbReference>
<dbReference type="EMBL" id="AE016815">
    <property type="protein sequence ID" value="AAS50948.2"/>
    <property type="molecule type" value="Genomic_DNA"/>
</dbReference>
<evidence type="ECO:0000313" key="5">
    <source>
        <dbReference type="Proteomes" id="UP000000591"/>
    </source>
</evidence>
<dbReference type="GO" id="GO:0009968">
    <property type="term" value="P:negative regulation of signal transduction"/>
    <property type="evidence" value="ECO:0007669"/>
    <property type="project" value="UniProtKB-KW"/>
</dbReference>
<feature type="domain" description="RGS" evidence="2">
    <location>
        <begin position="438"/>
        <end position="691"/>
    </location>
</feature>
<dbReference type="SMART" id="SM00049">
    <property type="entry name" value="DEP"/>
    <property type="match status" value="2"/>
</dbReference>
<dbReference type="HOGENOM" id="CLU_024143_0_0_1"/>
<dbReference type="CDD" id="cd08708">
    <property type="entry name" value="RGS_FLBA"/>
    <property type="match status" value="1"/>
</dbReference>
<evidence type="ECO:0000259" key="3">
    <source>
        <dbReference type="PROSITE" id="PS50186"/>
    </source>
</evidence>
<dbReference type="InParanoid" id="Q75D47"/>
<dbReference type="Proteomes" id="UP000000591">
    <property type="component" value="Chromosome II"/>
</dbReference>
<organism evidence="4 5">
    <name type="scientific">Eremothecium gossypii (strain ATCC 10895 / CBS 109.51 / FGSC 9923 / NRRL Y-1056)</name>
    <name type="common">Yeast</name>
    <name type="synonym">Ashbya gossypii</name>
    <dbReference type="NCBI Taxonomy" id="284811"/>
    <lineage>
        <taxon>Eukaryota</taxon>
        <taxon>Fungi</taxon>
        <taxon>Dikarya</taxon>
        <taxon>Ascomycota</taxon>
        <taxon>Saccharomycotina</taxon>
        <taxon>Saccharomycetes</taxon>
        <taxon>Saccharomycetales</taxon>
        <taxon>Saccharomycetaceae</taxon>
        <taxon>Eremothecium</taxon>
    </lineage>
</organism>
<protein>
    <submittedName>
        <fullName evidence="4">ABR176Cp</fullName>
    </submittedName>
</protein>
<dbReference type="InterPro" id="IPR044926">
    <property type="entry name" value="RGS_subdomain_2"/>
</dbReference>
<dbReference type="SUPFAM" id="SSF46785">
    <property type="entry name" value="Winged helix' DNA-binding domain"/>
    <property type="match status" value="1"/>
</dbReference>
<dbReference type="Gene3D" id="1.10.167.10">
    <property type="entry name" value="Regulator of G-protein Signalling 4, domain 2"/>
    <property type="match status" value="2"/>
</dbReference>
<sequence length="701" mass="80435">MLEKGSSKLHEVVSASFNRSPNNLIFTHDLKQVYSLLLICLDLKERPRDSSKNIFNALSKSFPYSFSVQDAVEKMKDLQLHVDLTTTSVHIKYAIKPDLAYNLLTLFMDAKLLHTPADRTRDAPKENVLLQPTPKGTAILQHYVSRMGLKIIPPVLKSSFNSMQLFTFERSSTSDAILHSDSFIQLLFVNAMGPEPNVWQPTNQVDKIPPLSAHLGHENIFSFESTVVDFCRRADYSVSCYNGNKADNKYERKELREKPRESPFAHRFFTNPDSDAHIQYYISEKGVRLFESKMFGKKVLIDYSFTTKALWQWLMDCTDIMYPKEAISIAALFLKKGLITPILLPPSLNIPGKFAVSKNAYYTLSNSGWQIVRWMQGLRCSRDYYPLFGIKRKYVYELRIDTTVISCDSSKERPKKSDGSDEVFGTKQTMRCSRHILDLRTILKDPGMRYLFRRHLEREFCTENFDVYLEIKKFSKRMTILKKLLDFRTRKQECAVTSDSFHFSQKTCDSIDSRIITNIDECLAVGCHIFLTYIASGAPFQVNIDHELRTSIISLMTDPGSSLKQVFENPFSDEAEIAQPFCISPNDYISSMEAFMTPITRQRKIIINSLKTNLDPETPSSLTNYVTGDLNDKGCSQIPLSSSPTAFIVSNLKILKELYVLLDRVAKHIYRLMNIDSIPKFLNSDLYKEAINFIDTRKIDC</sequence>
<dbReference type="PANTHER" id="PTHR10845:SF192">
    <property type="entry name" value="DOUBLE HIT, ISOFORM B"/>
    <property type="match status" value="1"/>
</dbReference>
<dbReference type="GO" id="GO:0005886">
    <property type="term" value="C:plasma membrane"/>
    <property type="evidence" value="ECO:0007669"/>
    <property type="project" value="EnsemblFungi"/>
</dbReference>
<dbReference type="STRING" id="284811.Q75D47"/>
<gene>
    <name evidence="4" type="ORF">AGOS_ABR176C</name>
</gene>
<dbReference type="eggNOG" id="KOG3589">
    <property type="taxonomic scope" value="Eukaryota"/>
</dbReference>
<keyword evidence="5" id="KW-1185">Reference proteome</keyword>
<dbReference type="SUPFAM" id="SSF48097">
    <property type="entry name" value="Regulator of G-protein signaling, RGS"/>
    <property type="match status" value="1"/>
</dbReference>
<dbReference type="GO" id="GO:0071444">
    <property type="term" value="P:cellular response to pheromone"/>
    <property type="evidence" value="ECO:0007669"/>
    <property type="project" value="EnsemblFungi"/>
</dbReference>
<evidence type="ECO:0000313" key="4">
    <source>
        <dbReference type="EMBL" id="AAS50948.2"/>
    </source>
</evidence>
<dbReference type="PROSITE" id="PS50186">
    <property type="entry name" value="DEP"/>
    <property type="match status" value="1"/>
</dbReference>
<dbReference type="Pfam" id="PF00615">
    <property type="entry name" value="RGS"/>
    <property type="match status" value="1"/>
</dbReference>
<dbReference type="AlphaFoldDB" id="Q75D47"/>
<dbReference type="InterPro" id="IPR036390">
    <property type="entry name" value="WH_DNA-bd_sf"/>
</dbReference>
<dbReference type="Pfam" id="PF25889">
    <property type="entry name" value="WHD_Fungal_DR"/>
    <property type="match status" value="1"/>
</dbReference>
<dbReference type="InterPro" id="IPR036388">
    <property type="entry name" value="WH-like_DNA-bd_sf"/>
</dbReference>
<dbReference type="CDD" id="cd04450">
    <property type="entry name" value="DEP_RGS7-like"/>
    <property type="match status" value="1"/>
</dbReference>
<dbReference type="SMART" id="SM00315">
    <property type="entry name" value="RGS"/>
    <property type="match status" value="1"/>
</dbReference>
<evidence type="ECO:0000256" key="1">
    <source>
        <dbReference type="ARBA" id="ARBA00022700"/>
    </source>
</evidence>
<dbReference type="Gene3D" id="1.10.10.10">
    <property type="entry name" value="Winged helix-like DNA-binding domain superfamily/Winged helix DNA-binding domain"/>
    <property type="match status" value="1"/>
</dbReference>
<dbReference type="KEGG" id="ago:AGOS_ABR176C"/>
<dbReference type="InterPro" id="IPR036305">
    <property type="entry name" value="RGS_sf"/>
</dbReference>
<dbReference type="GO" id="GO:0035556">
    <property type="term" value="P:intracellular signal transduction"/>
    <property type="evidence" value="ECO:0007669"/>
    <property type="project" value="InterPro"/>
</dbReference>
<dbReference type="Pfam" id="PF00610">
    <property type="entry name" value="DEP"/>
    <property type="match status" value="1"/>
</dbReference>
<dbReference type="RefSeq" id="NP_983124.2">
    <property type="nucleotide sequence ID" value="NM_208477.2"/>
</dbReference>
<dbReference type="InterPro" id="IPR058855">
    <property type="entry name" value="RGS1/SST2-like_Fungal-DR"/>
</dbReference>
<dbReference type="GO" id="GO:0000747">
    <property type="term" value="P:conjugation with cellular fusion"/>
    <property type="evidence" value="ECO:0007669"/>
    <property type="project" value="EnsemblFungi"/>
</dbReference>
<proteinExistence type="predicted"/>
<dbReference type="InterPro" id="IPR016137">
    <property type="entry name" value="RGS"/>
</dbReference>
<accession>Q75D47</accession>
<keyword evidence="1" id="KW-0734">Signal transduction inhibitor</keyword>
<name>Q75D47_EREGS</name>
<dbReference type="FunCoup" id="Q75D47">
    <property type="interactions" value="176"/>
</dbReference>
<dbReference type="OrthoDB" id="196547at2759"/>
<evidence type="ECO:0000259" key="2">
    <source>
        <dbReference type="PROSITE" id="PS50132"/>
    </source>
</evidence>
<dbReference type="GeneID" id="4619234"/>